<organism evidence="13 14">
    <name type="scientific">Paraburkholderia phytofirmans (strain DSM 17436 / LMG 22146 / PsJN)</name>
    <name type="common">Burkholderia phytofirmans</name>
    <dbReference type="NCBI Taxonomy" id="398527"/>
    <lineage>
        <taxon>Bacteria</taxon>
        <taxon>Pseudomonadati</taxon>
        <taxon>Pseudomonadota</taxon>
        <taxon>Betaproteobacteria</taxon>
        <taxon>Burkholderiales</taxon>
        <taxon>Burkholderiaceae</taxon>
        <taxon>Paraburkholderia</taxon>
    </lineage>
</organism>
<dbReference type="RefSeq" id="WP_012428243.1">
    <property type="nucleotide sequence ID" value="NC_010676.1"/>
</dbReference>
<dbReference type="GO" id="GO:0007165">
    <property type="term" value="P:signal transduction"/>
    <property type="evidence" value="ECO:0007669"/>
    <property type="project" value="UniProtKB-KW"/>
</dbReference>
<proteinExistence type="inferred from homology"/>
<evidence type="ECO:0000256" key="7">
    <source>
        <dbReference type="ARBA" id="ARBA00023136"/>
    </source>
</evidence>
<dbReference type="SUPFAM" id="SSF58104">
    <property type="entry name" value="Methyl-accepting chemotaxis protein (MCP) signaling domain"/>
    <property type="match status" value="1"/>
</dbReference>
<dbReference type="Gene3D" id="1.10.287.950">
    <property type="entry name" value="Methyl-accepting chemotaxis protein"/>
    <property type="match status" value="1"/>
</dbReference>
<dbReference type="PROSITE" id="PS50111">
    <property type="entry name" value="CHEMOTAXIS_TRANSDUC_2"/>
    <property type="match status" value="1"/>
</dbReference>
<dbReference type="PANTHER" id="PTHR43531:SF14">
    <property type="entry name" value="METHYL-ACCEPTING CHEMOTAXIS PROTEIN I-RELATED"/>
    <property type="match status" value="1"/>
</dbReference>
<dbReference type="GO" id="GO:0005886">
    <property type="term" value="C:plasma membrane"/>
    <property type="evidence" value="ECO:0007669"/>
    <property type="project" value="UniProtKB-SubCell"/>
</dbReference>
<dbReference type="PROSITE" id="PS50885">
    <property type="entry name" value="HAMP"/>
    <property type="match status" value="1"/>
</dbReference>
<feature type="domain" description="HAMP" evidence="12">
    <location>
        <begin position="211"/>
        <end position="263"/>
    </location>
</feature>
<dbReference type="PANTHER" id="PTHR43531">
    <property type="entry name" value="PROTEIN ICFG"/>
    <property type="match status" value="1"/>
</dbReference>
<gene>
    <name evidence="13" type="ordered locus">Bphyt_6422</name>
</gene>
<dbReference type="AlphaFoldDB" id="B2T8S2"/>
<keyword evidence="8 10" id="KW-0807">Transducer</keyword>
<dbReference type="CDD" id="cd06225">
    <property type="entry name" value="HAMP"/>
    <property type="match status" value="1"/>
</dbReference>
<accession>B2T8S2</accession>
<dbReference type="SMART" id="SM00283">
    <property type="entry name" value="MA"/>
    <property type="match status" value="1"/>
</dbReference>
<dbReference type="InterPro" id="IPR003660">
    <property type="entry name" value="HAMP_dom"/>
</dbReference>
<dbReference type="Pfam" id="PF00672">
    <property type="entry name" value="HAMP"/>
    <property type="match status" value="1"/>
</dbReference>
<dbReference type="CDD" id="cd11386">
    <property type="entry name" value="MCP_signal"/>
    <property type="match status" value="1"/>
</dbReference>
<evidence type="ECO:0000313" key="14">
    <source>
        <dbReference type="Proteomes" id="UP000001739"/>
    </source>
</evidence>
<keyword evidence="2" id="KW-1003">Cell membrane</keyword>
<dbReference type="FunFam" id="1.10.287.950:FF:000001">
    <property type="entry name" value="Methyl-accepting chemotaxis sensory transducer"/>
    <property type="match status" value="1"/>
</dbReference>
<feature type="domain" description="Methyl-accepting transducer" evidence="11">
    <location>
        <begin position="268"/>
        <end position="497"/>
    </location>
</feature>
<comment type="subcellular location">
    <subcellularLocation>
        <location evidence="1">Cell membrane</location>
        <topology evidence="1">Multi-pass membrane protein</topology>
    </subcellularLocation>
</comment>
<evidence type="ECO:0000256" key="3">
    <source>
        <dbReference type="ARBA" id="ARBA00022481"/>
    </source>
</evidence>
<evidence type="ECO:0000256" key="6">
    <source>
        <dbReference type="ARBA" id="ARBA00022989"/>
    </source>
</evidence>
<evidence type="ECO:0000256" key="4">
    <source>
        <dbReference type="ARBA" id="ARBA00022500"/>
    </source>
</evidence>
<evidence type="ECO:0000259" key="11">
    <source>
        <dbReference type="PROSITE" id="PS50111"/>
    </source>
</evidence>
<protein>
    <submittedName>
        <fullName evidence="13">Methyl-accepting chemotaxis sensory transducer</fullName>
    </submittedName>
</protein>
<keyword evidence="6" id="KW-1133">Transmembrane helix</keyword>
<dbReference type="EMBL" id="CP001053">
    <property type="protein sequence ID" value="ACD20735.1"/>
    <property type="molecule type" value="Genomic_DNA"/>
</dbReference>
<evidence type="ECO:0000256" key="10">
    <source>
        <dbReference type="PROSITE-ProRule" id="PRU00284"/>
    </source>
</evidence>
<sequence length="514" mass="54422" precursor="true">MLPRLTIRALLACAFVSLAALLLAIGIGGAYGIRSTNQALADSAENVPTLRAIDQQLELISRVRMRLDRIVAAPTFINLNSSLESVAALLAESDNVWSFYRNLPAEVDEEGLAEAVTLAREDFKDNGCKPVIAALRAGDSTKAQEITFDTLQKKYVVLADATAKLVHFQEDNSAQLSASGRAHEKVTLAATLILTVTGFLCSLCAWRIVTSAIARPIAAATQHFEAMERGDLTTHIVIERDDELGVLLKRLGKMRNSLNRTVSTVRDGVDLVAHAAGEIASGNNDLSHRTEQQAASLQETAATMEEFSATVKHNAANTLEASTLTRTVSVTAGRGALAVQRVLESMNALKDASGKIAEITGIIESIAFQTNILALNAAVEAARAGEQGRGFAVVATEVRALAQRSGTAAREIKDLINDSVSSVLDGASQAADADDQMGQTLAALSRVTTLIGEIASASQEQARGIEQVTTAVSQLDEVTQQNASLVEQAAGASASMEEQATKMRDVVAGFRVTD</sequence>
<evidence type="ECO:0000313" key="13">
    <source>
        <dbReference type="EMBL" id="ACD20735.1"/>
    </source>
</evidence>
<dbReference type="InterPro" id="IPR003122">
    <property type="entry name" value="Tar_rcpt_lig-bd"/>
</dbReference>
<evidence type="ECO:0000259" key="12">
    <source>
        <dbReference type="PROSITE" id="PS50885"/>
    </source>
</evidence>
<reference evidence="13 14" key="1">
    <citation type="journal article" date="2011" name="J. Bacteriol.">
        <title>Complete genome sequence of the plant growth-promoting endophyte Burkholderia phytofirmans strain PsJN.</title>
        <authorList>
            <person name="Weilharter A."/>
            <person name="Mitter B."/>
            <person name="Shin M.V."/>
            <person name="Chain P.S."/>
            <person name="Nowak J."/>
            <person name="Sessitsch A."/>
        </authorList>
    </citation>
    <scope>NUCLEOTIDE SEQUENCE [LARGE SCALE GENOMIC DNA]</scope>
    <source>
        <strain evidence="14">DSM 17436 / LMG 22146 / PsJN</strain>
    </source>
</reference>
<comment type="similarity">
    <text evidence="9">Belongs to the methyl-accepting chemotaxis (MCP) protein family.</text>
</comment>
<keyword evidence="4" id="KW-0145">Chemotaxis</keyword>
<evidence type="ECO:0000256" key="9">
    <source>
        <dbReference type="ARBA" id="ARBA00029447"/>
    </source>
</evidence>
<evidence type="ECO:0000256" key="1">
    <source>
        <dbReference type="ARBA" id="ARBA00004651"/>
    </source>
</evidence>
<evidence type="ECO:0000256" key="8">
    <source>
        <dbReference type="ARBA" id="ARBA00023224"/>
    </source>
</evidence>
<dbReference type="InterPro" id="IPR004089">
    <property type="entry name" value="MCPsignal_dom"/>
</dbReference>
<dbReference type="STRING" id="398527.Bphyt_6422"/>
<dbReference type="Proteomes" id="UP000001739">
    <property type="component" value="Chromosome 2"/>
</dbReference>
<keyword evidence="3" id="KW-0488">Methylation</keyword>
<evidence type="ECO:0000256" key="2">
    <source>
        <dbReference type="ARBA" id="ARBA00022475"/>
    </source>
</evidence>
<dbReference type="Pfam" id="PF02203">
    <property type="entry name" value="TarH"/>
    <property type="match status" value="1"/>
</dbReference>
<keyword evidence="5" id="KW-0812">Transmembrane</keyword>
<keyword evidence="7" id="KW-0472">Membrane</keyword>
<dbReference type="HOGENOM" id="CLU_000445_107_16_4"/>
<dbReference type="Pfam" id="PF00015">
    <property type="entry name" value="MCPsignal"/>
    <property type="match status" value="1"/>
</dbReference>
<evidence type="ECO:0000256" key="5">
    <source>
        <dbReference type="ARBA" id="ARBA00022692"/>
    </source>
</evidence>
<dbReference type="eggNOG" id="COG0840">
    <property type="taxonomic scope" value="Bacteria"/>
</dbReference>
<dbReference type="GO" id="GO:0006935">
    <property type="term" value="P:chemotaxis"/>
    <property type="evidence" value="ECO:0007669"/>
    <property type="project" value="UniProtKB-KW"/>
</dbReference>
<name>B2T8S2_PARPJ</name>
<dbReference type="SMART" id="SM00304">
    <property type="entry name" value="HAMP"/>
    <property type="match status" value="1"/>
</dbReference>
<dbReference type="InterPro" id="IPR051310">
    <property type="entry name" value="MCP_chemotaxis"/>
</dbReference>
<dbReference type="GO" id="GO:0004888">
    <property type="term" value="F:transmembrane signaling receptor activity"/>
    <property type="evidence" value="ECO:0007669"/>
    <property type="project" value="TreeGrafter"/>
</dbReference>
<dbReference type="KEGG" id="bpy:Bphyt_6422"/>
<dbReference type="OrthoDB" id="9806477at2"/>